<evidence type="ECO:0000256" key="1">
    <source>
        <dbReference type="ARBA" id="ARBA00004496"/>
    </source>
</evidence>
<feature type="domain" description="RecX third three-helical" evidence="7">
    <location>
        <begin position="94"/>
        <end position="143"/>
    </location>
</feature>
<proteinExistence type="inferred from homology"/>
<keyword evidence="4 5" id="KW-0963">Cytoplasm</keyword>
<dbReference type="GO" id="GO:0005737">
    <property type="term" value="C:cytoplasm"/>
    <property type="evidence" value="ECO:0007669"/>
    <property type="project" value="UniProtKB-SubCell"/>
</dbReference>
<protein>
    <recommendedName>
        <fullName evidence="3 5">Regulatory protein RecX</fullName>
    </recommendedName>
</protein>
<comment type="function">
    <text evidence="5">Modulates RecA activity.</text>
</comment>
<comment type="similarity">
    <text evidence="2 5">Belongs to the RecX family.</text>
</comment>
<evidence type="ECO:0000256" key="3">
    <source>
        <dbReference type="ARBA" id="ARBA00018111"/>
    </source>
</evidence>
<accession>A0A935PY58</accession>
<dbReference type="InterPro" id="IPR003783">
    <property type="entry name" value="Regulatory_RecX"/>
</dbReference>
<dbReference type="EMBL" id="JADJMH010000005">
    <property type="protein sequence ID" value="MBK7674832.1"/>
    <property type="molecule type" value="Genomic_DNA"/>
</dbReference>
<evidence type="ECO:0000256" key="2">
    <source>
        <dbReference type="ARBA" id="ARBA00009695"/>
    </source>
</evidence>
<name>A0A935PY58_9PROT</name>
<evidence type="ECO:0000259" key="6">
    <source>
        <dbReference type="Pfam" id="PF02631"/>
    </source>
</evidence>
<sequence length="149" mass="16713">MQHALRERALRILAHREYTRHELSSKLAPLAESPAQLAALVDDLTASNLLSDQRYTSTRINSRAARLGDARLAHELRAKGVSTELVQAALAAVEDELTRARRVWERRFGCQPTAAVADATERARQIRFLAGRGFSAETIRRVLRTNNEK</sequence>
<dbReference type="HAMAP" id="MF_01114">
    <property type="entry name" value="RecX"/>
    <property type="match status" value="1"/>
</dbReference>
<organism evidence="8 9">
    <name type="scientific">Candidatus Accumulibacter proximus</name>
    <dbReference type="NCBI Taxonomy" id="2954385"/>
    <lineage>
        <taxon>Bacteria</taxon>
        <taxon>Pseudomonadati</taxon>
        <taxon>Pseudomonadota</taxon>
        <taxon>Betaproteobacteria</taxon>
        <taxon>Candidatus Accumulibacter</taxon>
    </lineage>
</organism>
<dbReference type="Pfam" id="PF21981">
    <property type="entry name" value="RecX_HTH3"/>
    <property type="match status" value="1"/>
</dbReference>
<dbReference type="Pfam" id="PF02631">
    <property type="entry name" value="RecX_HTH2"/>
    <property type="match status" value="1"/>
</dbReference>
<dbReference type="InterPro" id="IPR053925">
    <property type="entry name" value="RecX_HTH_3rd"/>
</dbReference>
<evidence type="ECO:0000259" key="7">
    <source>
        <dbReference type="Pfam" id="PF21981"/>
    </source>
</evidence>
<dbReference type="InterPro" id="IPR053924">
    <property type="entry name" value="RecX_HTH_2nd"/>
</dbReference>
<dbReference type="Proteomes" id="UP000697998">
    <property type="component" value="Unassembled WGS sequence"/>
</dbReference>
<comment type="subcellular location">
    <subcellularLocation>
        <location evidence="1 5">Cytoplasm</location>
    </subcellularLocation>
</comment>
<dbReference type="AlphaFoldDB" id="A0A935PY58"/>
<dbReference type="PANTHER" id="PTHR33602:SF1">
    <property type="entry name" value="REGULATORY PROTEIN RECX FAMILY PROTEIN"/>
    <property type="match status" value="1"/>
</dbReference>
<evidence type="ECO:0000256" key="4">
    <source>
        <dbReference type="ARBA" id="ARBA00022490"/>
    </source>
</evidence>
<reference evidence="8 9" key="1">
    <citation type="submission" date="2020-10" db="EMBL/GenBank/DDBJ databases">
        <title>Connecting structure to function with the recovery of over 1000 high-quality activated sludge metagenome-assembled genomes encoding full-length rRNA genes using long-read sequencing.</title>
        <authorList>
            <person name="Singleton C.M."/>
            <person name="Petriglieri F."/>
            <person name="Kristensen J.M."/>
            <person name="Kirkegaard R.H."/>
            <person name="Michaelsen T.Y."/>
            <person name="Andersen M.H."/>
            <person name="Karst S.M."/>
            <person name="Dueholm M.S."/>
            <person name="Nielsen P.H."/>
            <person name="Albertsen M."/>
        </authorList>
    </citation>
    <scope>NUCLEOTIDE SEQUENCE [LARGE SCALE GENOMIC DNA]</scope>
    <source>
        <strain evidence="8">EsbW_18-Q3-R4-48_BATAC.285</strain>
    </source>
</reference>
<evidence type="ECO:0000313" key="8">
    <source>
        <dbReference type="EMBL" id="MBK7674832.1"/>
    </source>
</evidence>
<feature type="domain" description="RecX second three-helical" evidence="6">
    <location>
        <begin position="51"/>
        <end position="90"/>
    </location>
</feature>
<comment type="caution">
    <text evidence="8">The sequence shown here is derived from an EMBL/GenBank/DDBJ whole genome shotgun (WGS) entry which is preliminary data.</text>
</comment>
<dbReference type="GO" id="GO:0006282">
    <property type="term" value="P:regulation of DNA repair"/>
    <property type="evidence" value="ECO:0007669"/>
    <property type="project" value="UniProtKB-UniRule"/>
</dbReference>
<dbReference type="Gene3D" id="1.10.10.10">
    <property type="entry name" value="Winged helix-like DNA-binding domain superfamily/Winged helix DNA-binding domain"/>
    <property type="match status" value="3"/>
</dbReference>
<evidence type="ECO:0000256" key="5">
    <source>
        <dbReference type="HAMAP-Rule" id="MF_01114"/>
    </source>
</evidence>
<gene>
    <name evidence="5" type="primary">recX</name>
    <name evidence="8" type="ORF">IPJ27_08670</name>
</gene>
<dbReference type="PANTHER" id="PTHR33602">
    <property type="entry name" value="REGULATORY PROTEIN RECX FAMILY PROTEIN"/>
    <property type="match status" value="1"/>
</dbReference>
<evidence type="ECO:0000313" key="9">
    <source>
        <dbReference type="Proteomes" id="UP000697998"/>
    </source>
</evidence>
<dbReference type="InterPro" id="IPR036388">
    <property type="entry name" value="WH-like_DNA-bd_sf"/>
</dbReference>